<dbReference type="SUPFAM" id="SSF82689">
    <property type="entry name" value="Mechanosensitive channel protein MscS (YggB), C-terminal domain"/>
    <property type="match status" value="1"/>
</dbReference>
<dbReference type="Pfam" id="PF00924">
    <property type="entry name" value="MS_channel_2nd"/>
    <property type="match status" value="1"/>
</dbReference>
<feature type="domain" description="Mechanosensitive ion channel MscS" evidence="8">
    <location>
        <begin position="117"/>
        <end position="184"/>
    </location>
</feature>
<dbReference type="SUPFAM" id="SSF82861">
    <property type="entry name" value="Mechanosensitive channel protein MscS (YggB), transmembrane region"/>
    <property type="match status" value="1"/>
</dbReference>
<keyword evidence="5 7" id="KW-1133">Transmembrane helix</keyword>
<evidence type="ECO:0000313" key="11">
    <source>
        <dbReference type="EMBL" id="MFD2170624.1"/>
    </source>
</evidence>
<dbReference type="InterPro" id="IPR006685">
    <property type="entry name" value="MscS_channel_2nd"/>
</dbReference>
<dbReference type="Pfam" id="PF21088">
    <property type="entry name" value="MS_channel_1st"/>
    <property type="match status" value="1"/>
</dbReference>
<evidence type="ECO:0000313" key="12">
    <source>
        <dbReference type="Proteomes" id="UP001597343"/>
    </source>
</evidence>
<evidence type="ECO:0000256" key="6">
    <source>
        <dbReference type="ARBA" id="ARBA00023136"/>
    </source>
</evidence>
<dbReference type="EMBL" id="JBHUIO010000005">
    <property type="protein sequence ID" value="MFD2170624.1"/>
    <property type="molecule type" value="Genomic_DNA"/>
</dbReference>
<dbReference type="Gene3D" id="1.10.287.1260">
    <property type="match status" value="1"/>
</dbReference>
<accession>A0ABW4ZZ59</accession>
<protein>
    <submittedName>
        <fullName evidence="11">Mechanosensitive ion channel family protein</fullName>
    </submittedName>
</protein>
<dbReference type="InterPro" id="IPR049142">
    <property type="entry name" value="MS_channel_1st"/>
</dbReference>
<comment type="similarity">
    <text evidence="2">Belongs to the MscS (TC 1.A.23) family.</text>
</comment>
<dbReference type="PANTHER" id="PTHR30460:SF0">
    <property type="entry name" value="MODERATE CONDUCTANCE MECHANOSENSITIVE CHANNEL YBIO"/>
    <property type="match status" value="1"/>
</dbReference>
<keyword evidence="3" id="KW-1003">Cell membrane</keyword>
<sequence>MDKIKLAITELLDKLGTSDFWIGLGWIVFKIVLILVAAKVLMNFGRIMIERVLSHRTMRMDERRGKTIIALLINILRYVVYFLAVLTVLSNIGVNVTTLVAGAGVAGLAIGFGAQSLVKDVITGFFIIFEDQFGVGDNVMVNTNLQIRGNVEEVGLRITKVRAYTGEIHIIPNSQIMQVTNYSKTNSLAVVDISVAFEEDLQRVYEVLKAVGVQVQLENENVVGEPQVLGVQTFGPSNAVVRMTLDCKPMEHYGVGRILRHEIMKAFIKEGIEIPYPKQVALFPGQAEVDEKKAAAGN</sequence>
<reference evidence="12" key="1">
    <citation type="journal article" date="2019" name="Int. J. Syst. Evol. Microbiol.">
        <title>The Global Catalogue of Microorganisms (GCM) 10K type strain sequencing project: providing services to taxonomists for standard genome sequencing and annotation.</title>
        <authorList>
            <consortium name="The Broad Institute Genomics Platform"/>
            <consortium name="The Broad Institute Genome Sequencing Center for Infectious Disease"/>
            <person name="Wu L."/>
            <person name="Ma J."/>
        </authorList>
    </citation>
    <scope>NUCLEOTIDE SEQUENCE [LARGE SCALE GENOMIC DNA]</scope>
    <source>
        <strain evidence="12">CGMCC 1.13574</strain>
    </source>
</reference>
<dbReference type="InterPro" id="IPR011066">
    <property type="entry name" value="MscS_channel_C_sf"/>
</dbReference>
<gene>
    <name evidence="11" type="ORF">ACFSOY_11485</name>
</gene>
<evidence type="ECO:0000256" key="1">
    <source>
        <dbReference type="ARBA" id="ARBA00004651"/>
    </source>
</evidence>
<dbReference type="Pfam" id="PF21082">
    <property type="entry name" value="MS_channel_3rd"/>
    <property type="match status" value="1"/>
</dbReference>
<evidence type="ECO:0000256" key="5">
    <source>
        <dbReference type="ARBA" id="ARBA00022989"/>
    </source>
</evidence>
<dbReference type="Gene3D" id="3.30.70.100">
    <property type="match status" value="1"/>
</dbReference>
<evidence type="ECO:0000256" key="7">
    <source>
        <dbReference type="SAM" id="Phobius"/>
    </source>
</evidence>
<proteinExistence type="inferred from homology"/>
<evidence type="ECO:0000259" key="9">
    <source>
        <dbReference type="Pfam" id="PF21082"/>
    </source>
</evidence>
<dbReference type="PANTHER" id="PTHR30460">
    <property type="entry name" value="MODERATE CONDUCTANCE MECHANOSENSITIVE CHANNEL YBIO"/>
    <property type="match status" value="1"/>
</dbReference>
<comment type="subcellular location">
    <subcellularLocation>
        <location evidence="1">Cell membrane</location>
        <topology evidence="1">Multi-pass membrane protein</topology>
    </subcellularLocation>
</comment>
<dbReference type="InterPro" id="IPR011014">
    <property type="entry name" value="MscS_channel_TM-2"/>
</dbReference>
<keyword evidence="12" id="KW-1185">Reference proteome</keyword>
<dbReference type="InterPro" id="IPR023408">
    <property type="entry name" value="MscS_beta-dom_sf"/>
</dbReference>
<dbReference type="InterPro" id="IPR010920">
    <property type="entry name" value="LSM_dom_sf"/>
</dbReference>
<feature type="domain" description="Mechanosensitive ion channel transmembrane helices 2/3" evidence="10">
    <location>
        <begin position="74"/>
        <end position="115"/>
    </location>
</feature>
<dbReference type="RefSeq" id="WP_386046705.1">
    <property type="nucleotide sequence ID" value="NZ_JBHUIO010000005.1"/>
</dbReference>
<keyword evidence="6 7" id="KW-0472">Membrane</keyword>
<organism evidence="11 12">
    <name type="scientific">Tumebacillus lipolyticus</name>
    <dbReference type="NCBI Taxonomy" id="1280370"/>
    <lineage>
        <taxon>Bacteria</taxon>
        <taxon>Bacillati</taxon>
        <taxon>Bacillota</taxon>
        <taxon>Bacilli</taxon>
        <taxon>Bacillales</taxon>
        <taxon>Alicyclobacillaceae</taxon>
        <taxon>Tumebacillus</taxon>
    </lineage>
</organism>
<evidence type="ECO:0000256" key="3">
    <source>
        <dbReference type="ARBA" id="ARBA00022475"/>
    </source>
</evidence>
<dbReference type="Proteomes" id="UP001597343">
    <property type="component" value="Unassembled WGS sequence"/>
</dbReference>
<dbReference type="Gene3D" id="2.30.30.60">
    <property type="match status" value="1"/>
</dbReference>
<feature type="transmembrane region" description="Helical" evidence="7">
    <location>
        <begin position="92"/>
        <end position="112"/>
    </location>
</feature>
<dbReference type="InterPro" id="IPR049278">
    <property type="entry name" value="MS_channel_C"/>
</dbReference>
<dbReference type="SUPFAM" id="SSF50182">
    <property type="entry name" value="Sm-like ribonucleoproteins"/>
    <property type="match status" value="1"/>
</dbReference>
<evidence type="ECO:0000256" key="4">
    <source>
        <dbReference type="ARBA" id="ARBA00022692"/>
    </source>
</evidence>
<dbReference type="InterPro" id="IPR045276">
    <property type="entry name" value="YbiO_bact"/>
</dbReference>
<comment type="caution">
    <text evidence="11">The sequence shown here is derived from an EMBL/GenBank/DDBJ whole genome shotgun (WGS) entry which is preliminary data.</text>
</comment>
<feature type="transmembrane region" description="Helical" evidence="7">
    <location>
        <begin position="65"/>
        <end position="86"/>
    </location>
</feature>
<name>A0ABW4ZZ59_9BACL</name>
<feature type="domain" description="Mechanosensitive ion channel MscS C-terminal" evidence="9">
    <location>
        <begin position="190"/>
        <end position="274"/>
    </location>
</feature>
<evidence type="ECO:0000256" key="2">
    <source>
        <dbReference type="ARBA" id="ARBA00008017"/>
    </source>
</evidence>
<keyword evidence="4 7" id="KW-0812">Transmembrane</keyword>
<evidence type="ECO:0000259" key="10">
    <source>
        <dbReference type="Pfam" id="PF21088"/>
    </source>
</evidence>
<feature type="transmembrane region" description="Helical" evidence="7">
    <location>
        <begin position="20"/>
        <end position="44"/>
    </location>
</feature>
<evidence type="ECO:0000259" key="8">
    <source>
        <dbReference type="Pfam" id="PF00924"/>
    </source>
</evidence>